<organism evidence="8 9">
    <name type="scientific">[Clostridium] asparagiforme DSM 15981</name>
    <dbReference type="NCBI Taxonomy" id="518636"/>
    <lineage>
        <taxon>Bacteria</taxon>
        <taxon>Bacillati</taxon>
        <taxon>Bacillota</taxon>
        <taxon>Clostridia</taxon>
        <taxon>Lachnospirales</taxon>
        <taxon>Lachnospiraceae</taxon>
        <taxon>Enterocloster</taxon>
    </lineage>
</organism>
<sequence>MVTILNSFISWIGGKRLLRERILQQFPEAGTYDRYIEVFGGAGWVLFSRDRHAAMEVYNDINGQLVNLFRIVKYHPEALQKELDWILMSREQFFDCRDDIRGTTDVQRAARFYVVVRESFGADCRSFRIEPRDMQHLIENLRMVSDRLRKVLIENVDFEHLIKTYDRSTALFYMDPPYYGAEDYYSTEFNAGSHRRLREVLGRIQGRFVLSYNDCMEIRELYDGYTIIGVDRRNNLKVKNGEPQRYKELIIKNFS</sequence>
<dbReference type="EC" id="2.1.1.72" evidence="2"/>
<evidence type="ECO:0000256" key="7">
    <source>
        <dbReference type="PIRSR" id="PIRSR000398-1"/>
    </source>
</evidence>
<dbReference type="PIRSF" id="PIRSF000398">
    <property type="entry name" value="M_m6A_EcoRV"/>
    <property type="match status" value="1"/>
</dbReference>
<dbReference type="GO" id="GO:1904047">
    <property type="term" value="F:S-adenosyl-L-methionine binding"/>
    <property type="evidence" value="ECO:0007669"/>
    <property type="project" value="TreeGrafter"/>
</dbReference>
<feature type="binding site" evidence="7">
    <location>
        <position position="60"/>
    </location>
    <ligand>
        <name>S-adenosyl-L-methionine</name>
        <dbReference type="ChEBI" id="CHEBI:59789"/>
    </ligand>
</feature>
<dbReference type="GO" id="GO:0009007">
    <property type="term" value="F:site-specific DNA-methyltransferase (adenine-specific) activity"/>
    <property type="evidence" value="ECO:0007669"/>
    <property type="project" value="UniProtKB-EC"/>
</dbReference>
<dbReference type="Gene3D" id="3.40.50.150">
    <property type="entry name" value="Vaccinia Virus protein VP39"/>
    <property type="match status" value="1"/>
</dbReference>
<dbReference type="HOGENOM" id="CLU_063430_1_0_9"/>
<accession>C0D6Y4</accession>
<dbReference type="PANTHER" id="PTHR30481:SF4">
    <property type="entry name" value="SITE-SPECIFIC DNA-METHYLTRANSFERASE (ADENINE-SPECIFIC)"/>
    <property type="match status" value="1"/>
</dbReference>
<evidence type="ECO:0000256" key="2">
    <source>
        <dbReference type="ARBA" id="ARBA00011900"/>
    </source>
</evidence>
<dbReference type="Pfam" id="PF02086">
    <property type="entry name" value="MethyltransfD12"/>
    <property type="match status" value="1"/>
</dbReference>
<dbReference type="PANTHER" id="PTHR30481">
    <property type="entry name" value="DNA ADENINE METHYLASE"/>
    <property type="match status" value="1"/>
</dbReference>
<feature type="binding site" evidence="7">
    <location>
        <position position="175"/>
    </location>
    <ligand>
        <name>S-adenosyl-L-methionine</name>
        <dbReference type="ChEBI" id="CHEBI:59789"/>
    </ligand>
</feature>
<dbReference type="Proteomes" id="UP000004756">
    <property type="component" value="Unassembled WGS sequence"/>
</dbReference>
<evidence type="ECO:0000256" key="5">
    <source>
        <dbReference type="ARBA" id="ARBA00022691"/>
    </source>
</evidence>
<evidence type="ECO:0000256" key="4">
    <source>
        <dbReference type="ARBA" id="ARBA00022679"/>
    </source>
</evidence>
<keyword evidence="3 8" id="KW-0489">Methyltransferase</keyword>
<dbReference type="InterPro" id="IPR023095">
    <property type="entry name" value="Ade_MeTrfase_dom_2"/>
</dbReference>
<reference evidence="8 9" key="2">
    <citation type="submission" date="2009-02" db="EMBL/GenBank/DDBJ databases">
        <title>Draft genome sequence of Clostridium asparagiforme (DSM 15981).</title>
        <authorList>
            <person name="Sudarsanam P."/>
            <person name="Ley R."/>
            <person name="Guruge J."/>
            <person name="Turnbaugh P.J."/>
            <person name="Mahowald M."/>
            <person name="Liep D."/>
            <person name="Gordon J."/>
        </authorList>
    </citation>
    <scope>NUCLEOTIDE SEQUENCE [LARGE SCALE GENOMIC DNA]</scope>
    <source>
        <strain evidence="8 9">DSM 15981</strain>
    </source>
</reference>
<dbReference type="EMBL" id="ACCJ01000414">
    <property type="protein sequence ID" value="EEG52923.1"/>
    <property type="molecule type" value="Genomic_DNA"/>
</dbReference>
<dbReference type="SUPFAM" id="SSF53335">
    <property type="entry name" value="S-adenosyl-L-methionine-dependent methyltransferases"/>
    <property type="match status" value="1"/>
</dbReference>
<protein>
    <recommendedName>
        <fullName evidence="2">site-specific DNA-methyltransferase (adenine-specific)</fullName>
        <ecNumber evidence="2">2.1.1.72</ecNumber>
    </recommendedName>
</protein>
<proteinExistence type="inferred from homology"/>
<keyword evidence="4 8" id="KW-0808">Transferase</keyword>
<gene>
    <name evidence="8" type="primary">dam</name>
    <name evidence="8" type="ORF">CLOSTASPAR_05031</name>
</gene>
<dbReference type="InterPro" id="IPR029063">
    <property type="entry name" value="SAM-dependent_MTases_sf"/>
</dbReference>
<name>C0D6Y4_9FIRM</name>
<evidence type="ECO:0000313" key="9">
    <source>
        <dbReference type="Proteomes" id="UP000004756"/>
    </source>
</evidence>
<reference evidence="8 9" key="1">
    <citation type="submission" date="2009-01" db="EMBL/GenBank/DDBJ databases">
        <authorList>
            <person name="Fulton L."/>
            <person name="Clifton S."/>
            <person name="Fulton B."/>
            <person name="Xu J."/>
            <person name="Minx P."/>
            <person name="Pepin K.H."/>
            <person name="Johnson M."/>
            <person name="Bhonagiri V."/>
            <person name="Nash W.E."/>
            <person name="Mardis E.R."/>
            <person name="Wilson R.K."/>
        </authorList>
    </citation>
    <scope>NUCLEOTIDE SEQUENCE [LARGE SCALE GENOMIC DNA]</scope>
    <source>
        <strain evidence="8 9">DSM 15981</strain>
    </source>
</reference>
<feature type="binding site" evidence="7">
    <location>
        <position position="15"/>
    </location>
    <ligand>
        <name>S-adenosyl-L-methionine</name>
        <dbReference type="ChEBI" id="CHEBI:59789"/>
    </ligand>
</feature>
<keyword evidence="5" id="KW-0949">S-adenosyl-L-methionine</keyword>
<dbReference type="GO" id="GO:0006298">
    <property type="term" value="P:mismatch repair"/>
    <property type="evidence" value="ECO:0007669"/>
    <property type="project" value="TreeGrafter"/>
</dbReference>
<dbReference type="InterPro" id="IPR012263">
    <property type="entry name" value="M_m6A_EcoRV"/>
</dbReference>
<evidence type="ECO:0000313" key="8">
    <source>
        <dbReference type="EMBL" id="EEG52923.1"/>
    </source>
</evidence>
<evidence type="ECO:0000256" key="6">
    <source>
        <dbReference type="ARBA" id="ARBA00047942"/>
    </source>
</evidence>
<evidence type="ECO:0000256" key="3">
    <source>
        <dbReference type="ARBA" id="ARBA00022603"/>
    </source>
</evidence>
<keyword evidence="9" id="KW-1185">Reference proteome</keyword>
<dbReference type="InterPro" id="IPR012327">
    <property type="entry name" value="MeTrfase_D12"/>
</dbReference>
<dbReference type="GO" id="GO:0043565">
    <property type="term" value="F:sequence-specific DNA binding"/>
    <property type="evidence" value="ECO:0007669"/>
    <property type="project" value="TreeGrafter"/>
</dbReference>
<dbReference type="AlphaFoldDB" id="C0D6Y4"/>
<comment type="catalytic activity">
    <reaction evidence="6">
        <text>a 2'-deoxyadenosine in DNA + S-adenosyl-L-methionine = an N(6)-methyl-2'-deoxyadenosine in DNA + S-adenosyl-L-homocysteine + H(+)</text>
        <dbReference type="Rhea" id="RHEA:15197"/>
        <dbReference type="Rhea" id="RHEA-COMP:12418"/>
        <dbReference type="Rhea" id="RHEA-COMP:12419"/>
        <dbReference type="ChEBI" id="CHEBI:15378"/>
        <dbReference type="ChEBI" id="CHEBI:57856"/>
        <dbReference type="ChEBI" id="CHEBI:59789"/>
        <dbReference type="ChEBI" id="CHEBI:90615"/>
        <dbReference type="ChEBI" id="CHEBI:90616"/>
        <dbReference type="EC" id="2.1.1.72"/>
    </reaction>
</comment>
<feature type="binding site" evidence="7">
    <location>
        <position position="11"/>
    </location>
    <ligand>
        <name>S-adenosyl-L-methionine</name>
        <dbReference type="ChEBI" id="CHEBI:59789"/>
    </ligand>
</feature>
<dbReference type="PRINTS" id="PR00505">
    <property type="entry name" value="D12N6MTFRASE"/>
</dbReference>
<dbReference type="GO" id="GO:0009307">
    <property type="term" value="P:DNA restriction-modification system"/>
    <property type="evidence" value="ECO:0007669"/>
    <property type="project" value="InterPro"/>
</dbReference>
<comment type="caution">
    <text evidence="8">The sequence shown here is derived from an EMBL/GenBank/DDBJ whole genome shotgun (WGS) entry which is preliminary data.</text>
</comment>
<comment type="similarity">
    <text evidence="1">Belongs to the N(4)/N(6)-methyltransferase family.</text>
</comment>
<dbReference type="GO" id="GO:0032259">
    <property type="term" value="P:methylation"/>
    <property type="evidence" value="ECO:0007669"/>
    <property type="project" value="UniProtKB-KW"/>
</dbReference>
<evidence type="ECO:0000256" key="1">
    <source>
        <dbReference type="ARBA" id="ARBA00006594"/>
    </source>
</evidence>
<dbReference type="Gene3D" id="1.10.1020.10">
    <property type="entry name" value="Adenine-specific Methyltransferase, Domain 2"/>
    <property type="match status" value="1"/>
</dbReference>